<dbReference type="InterPro" id="IPR036251">
    <property type="entry name" value="Arg_repress_C_sf"/>
</dbReference>
<evidence type="ECO:0000256" key="2">
    <source>
        <dbReference type="ARBA" id="ARBA00008316"/>
    </source>
</evidence>
<dbReference type="Gene3D" id="1.10.10.10">
    <property type="entry name" value="Winged helix-like DNA-binding domain superfamily/Winged helix DNA-binding domain"/>
    <property type="match status" value="1"/>
</dbReference>
<comment type="similarity">
    <text evidence="2 7">Belongs to the ArgR family.</text>
</comment>
<evidence type="ECO:0000256" key="3">
    <source>
        <dbReference type="ARBA" id="ARBA00022490"/>
    </source>
</evidence>
<dbReference type="GO" id="GO:0051259">
    <property type="term" value="P:protein complex oligomerization"/>
    <property type="evidence" value="ECO:0007669"/>
    <property type="project" value="InterPro"/>
</dbReference>
<keyword evidence="4 7" id="KW-0805">Transcription regulation</keyword>
<keyword evidence="3 7" id="KW-0963">Cytoplasm</keyword>
<dbReference type="GO" id="GO:1900079">
    <property type="term" value="P:regulation of arginine biosynthetic process"/>
    <property type="evidence" value="ECO:0007669"/>
    <property type="project" value="UniProtKB-UniRule"/>
</dbReference>
<name>A0A9D1JQP3_9FIRM</name>
<dbReference type="GO" id="GO:0005737">
    <property type="term" value="C:cytoplasm"/>
    <property type="evidence" value="ECO:0007669"/>
    <property type="project" value="UniProtKB-SubCell"/>
</dbReference>
<dbReference type="InterPro" id="IPR001669">
    <property type="entry name" value="Arg_repress"/>
</dbReference>
<dbReference type="InterPro" id="IPR036390">
    <property type="entry name" value="WH_DNA-bd_sf"/>
</dbReference>
<comment type="pathway">
    <text evidence="7">Amino-acid biosynthesis; L-arginine biosynthesis [regulation].</text>
</comment>
<comment type="function">
    <text evidence="7">Regulates arginine biosynthesis genes.</text>
</comment>
<dbReference type="GO" id="GO:0003700">
    <property type="term" value="F:DNA-binding transcription factor activity"/>
    <property type="evidence" value="ECO:0007669"/>
    <property type="project" value="UniProtKB-UniRule"/>
</dbReference>
<evidence type="ECO:0000313" key="11">
    <source>
        <dbReference type="Proteomes" id="UP000823927"/>
    </source>
</evidence>
<dbReference type="EMBL" id="DVIT01000027">
    <property type="protein sequence ID" value="HIS47431.1"/>
    <property type="molecule type" value="Genomic_DNA"/>
</dbReference>
<evidence type="ECO:0000313" key="10">
    <source>
        <dbReference type="EMBL" id="HIS47431.1"/>
    </source>
</evidence>
<dbReference type="GO" id="GO:0003677">
    <property type="term" value="F:DNA binding"/>
    <property type="evidence" value="ECO:0007669"/>
    <property type="project" value="UniProtKB-KW"/>
</dbReference>
<organism evidence="10 11">
    <name type="scientific">Candidatus Scybalocola faecigallinarum</name>
    <dbReference type="NCBI Taxonomy" id="2840941"/>
    <lineage>
        <taxon>Bacteria</taxon>
        <taxon>Bacillati</taxon>
        <taxon>Bacillota</taxon>
        <taxon>Clostridia</taxon>
        <taxon>Lachnospirales</taxon>
        <taxon>Lachnospiraceae</taxon>
        <taxon>Lachnospiraceae incertae sedis</taxon>
        <taxon>Candidatus Scybalocola (ex Gilroy et al. 2021)</taxon>
    </lineage>
</organism>
<keyword evidence="7" id="KW-0028">Amino-acid biosynthesis</keyword>
<evidence type="ECO:0000256" key="4">
    <source>
        <dbReference type="ARBA" id="ARBA00023015"/>
    </source>
</evidence>
<gene>
    <name evidence="7" type="primary">argR</name>
    <name evidence="10" type="ORF">IAB46_07725</name>
</gene>
<evidence type="ECO:0000256" key="6">
    <source>
        <dbReference type="ARBA" id="ARBA00023163"/>
    </source>
</evidence>
<dbReference type="PRINTS" id="PR01467">
    <property type="entry name" value="ARGREPRESSOR"/>
</dbReference>
<dbReference type="InterPro" id="IPR036388">
    <property type="entry name" value="WH-like_DNA-bd_sf"/>
</dbReference>
<keyword evidence="7" id="KW-0055">Arginine biosynthesis</keyword>
<reference evidence="10" key="2">
    <citation type="journal article" date="2021" name="PeerJ">
        <title>Extensive microbial diversity within the chicken gut microbiome revealed by metagenomics and culture.</title>
        <authorList>
            <person name="Gilroy R."/>
            <person name="Ravi A."/>
            <person name="Getino M."/>
            <person name="Pursley I."/>
            <person name="Horton D.L."/>
            <person name="Alikhan N.F."/>
            <person name="Baker D."/>
            <person name="Gharbi K."/>
            <person name="Hall N."/>
            <person name="Watson M."/>
            <person name="Adriaenssens E.M."/>
            <person name="Foster-Nyarko E."/>
            <person name="Jarju S."/>
            <person name="Secka A."/>
            <person name="Antonio M."/>
            <person name="Oren A."/>
            <person name="Chaudhuri R.R."/>
            <person name="La Ragione R."/>
            <person name="Hildebrand F."/>
            <person name="Pallen M.J."/>
        </authorList>
    </citation>
    <scope>NUCLEOTIDE SEQUENCE</scope>
    <source>
        <strain evidence="10">CHK178-757</strain>
    </source>
</reference>
<dbReference type="Proteomes" id="UP000823927">
    <property type="component" value="Unassembled WGS sequence"/>
</dbReference>
<dbReference type="InterPro" id="IPR020899">
    <property type="entry name" value="Arg_repress_C"/>
</dbReference>
<dbReference type="GO" id="GO:0034618">
    <property type="term" value="F:arginine binding"/>
    <property type="evidence" value="ECO:0007669"/>
    <property type="project" value="InterPro"/>
</dbReference>
<dbReference type="GO" id="GO:0006526">
    <property type="term" value="P:L-arginine biosynthetic process"/>
    <property type="evidence" value="ECO:0007669"/>
    <property type="project" value="UniProtKB-KW"/>
</dbReference>
<evidence type="ECO:0000256" key="1">
    <source>
        <dbReference type="ARBA" id="ARBA00004496"/>
    </source>
</evidence>
<evidence type="ECO:0000259" key="9">
    <source>
        <dbReference type="Pfam" id="PF02863"/>
    </source>
</evidence>
<dbReference type="Pfam" id="PF02863">
    <property type="entry name" value="Arg_repressor_C"/>
    <property type="match status" value="1"/>
</dbReference>
<dbReference type="Pfam" id="PF01316">
    <property type="entry name" value="Arg_repressor"/>
    <property type="match status" value="1"/>
</dbReference>
<keyword evidence="6 7" id="KW-0804">Transcription</keyword>
<feature type="domain" description="Arginine repressor C-terminal" evidence="9">
    <location>
        <begin position="79"/>
        <end position="145"/>
    </location>
</feature>
<evidence type="ECO:0000256" key="5">
    <source>
        <dbReference type="ARBA" id="ARBA00023125"/>
    </source>
</evidence>
<sequence length="155" mass="17146">MKTKRHAKIIELISQYEIETQEELAQRLIEAGFNVTQATISRDIRELKLSKVAGHNGRQKYVALAGTETPNADKYTRVLQDGFISRTMATNLVVIKTVSGMAMAVAVALDAMDIPGMMGCIAGDDTIFCAIHSEAETFKVMEIIDKVIAKKHYKN</sequence>
<dbReference type="SUPFAM" id="SSF55252">
    <property type="entry name" value="C-terminal domain of arginine repressor"/>
    <property type="match status" value="1"/>
</dbReference>
<keyword evidence="5 7" id="KW-0238">DNA-binding</keyword>
<feature type="domain" description="Arginine repressor DNA-binding" evidence="8">
    <location>
        <begin position="2"/>
        <end position="65"/>
    </location>
</feature>
<dbReference type="PANTHER" id="PTHR34471:SF1">
    <property type="entry name" value="ARGININE REPRESSOR"/>
    <property type="match status" value="1"/>
</dbReference>
<dbReference type="Gene3D" id="3.30.1360.40">
    <property type="match status" value="1"/>
</dbReference>
<keyword evidence="7" id="KW-0678">Repressor</keyword>
<evidence type="ECO:0000259" key="8">
    <source>
        <dbReference type="Pfam" id="PF01316"/>
    </source>
</evidence>
<dbReference type="HAMAP" id="MF_00173">
    <property type="entry name" value="Arg_repressor"/>
    <property type="match status" value="1"/>
</dbReference>
<comment type="subcellular location">
    <subcellularLocation>
        <location evidence="1 7">Cytoplasm</location>
    </subcellularLocation>
</comment>
<accession>A0A9D1JQP3</accession>
<dbReference type="SUPFAM" id="SSF46785">
    <property type="entry name" value="Winged helix' DNA-binding domain"/>
    <property type="match status" value="1"/>
</dbReference>
<evidence type="ECO:0000256" key="7">
    <source>
        <dbReference type="HAMAP-Rule" id="MF_00173"/>
    </source>
</evidence>
<reference evidence="10" key="1">
    <citation type="submission" date="2020-10" db="EMBL/GenBank/DDBJ databases">
        <authorList>
            <person name="Gilroy R."/>
        </authorList>
    </citation>
    <scope>NUCLEOTIDE SEQUENCE</scope>
    <source>
        <strain evidence="10">CHK178-757</strain>
    </source>
</reference>
<dbReference type="InterPro" id="IPR020900">
    <property type="entry name" value="Arg_repress_DNA-bd"/>
</dbReference>
<dbReference type="AlphaFoldDB" id="A0A9D1JQP3"/>
<protein>
    <recommendedName>
        <fullName evidence="7">Arginine repressor</fullName>
    </recommendedName>
</protein>
<proteinExistence type="inferred from homology"/>
<dbReference type="PANTHER" id="PTHR34471">
    <property type="entry name" value="ARGININE REPRESSOR"/>
    <property type="match status" value="1"/>
</dbReference>
<comment type="caution">
    <text evidence="10">The sequence shown here is derived from an EMBL/GenBank/DDBJ whole genome shotgun (WGS) entry which is preliminary data.</text>
</comment>